<protein>
    <submittedName>
        <fullName evidence="1">Uncharacterized protein</fullName>
    </submittedName>
</protein>
<dbReference type="HOGENOM" id="CLU_3052874_0_0_1"/>
<evidence type="ECO:0000313" key="1">
    <source>
        <dbReference type="EnsemblMetazoa" id="RPRC010888-PA"/>
    </source>
</evidence>
<reference evidence="1" key="2">
    <citation type="submission" date="2015-05" db="UniProtKB">
        <authorList>
            <consortium name="EnsemblMetazoa"/>
        </authorList>
    </citation>
    <scope>IDENTIFICATION</scope>
</reference>
<proteinExistence type="predicted"/>
<name>T1I3L9_RHOPR</name>
<evidence type="ECO:0000313" key="2">
    <source>
        <dbReference type="Proteomes" id="UP000015103"/>
    </source>
</evidence>
<reference evidence="2" key="1">
    <citation type="submission" date="2015-04" db="EMBL/GenBank/DDBJ databases">
        <authorList>
            <person name="Wilson R.K."/>
            <person name="Warren W."/>
            <person name="Dotson E."/>
            <person name="Oliveira P.L."/>
        </authorList>
    </citation>
    <scope>NUCLEOTIDE SEQUENCE</scope>
</reference>
<dbReference type="InParanoid" id="T1I3L9"/>
<dbReference type="EnsemblMetazoa" id="RPRC010888-RA">
    <property type="protein sequence ID" value="RPRC010888-PA"/>
    <property type="gene ID" value="RPRC010888"/>
</dbReference>
<dbReference type="VEuPathDB" id="VectorBase:RPRC010888"/>
<dbReference type="Proteomes" id="UP000015103">
    <property type="component" value="Unassembled WGS sequence"/>
</dbReference>
<keyword evidence="2" id="KW-1185">Reference proteome</keyword>
<sequence>MGIEKEGSEYLIPWGSGRSGDLLCVGLGPSGGDRDCEDASYGRATFYSVAHGAL</sequence>
<accession>T1I3L9</accession>
<dbReference type="EMBL" id="ACPB03007390">
    <property type="status" value="NOT_ANNOTATED_CDS"/>
    <property type="molecule type" value="Genomic_DNA"/>
</dbReference>
<organism evidence="1 2">
    <name type="scientific">Rhodnius prolixus</name>
    <name type="common">Triatomid bug</name>
    <dbReference type="NCBI Taxonomy" id="13249"/>
    <lineage>
        <taxon>Eukaryota</taxon>
        <taxon>Metazoa</taxon>
        <taxon>Ecdysozoa</taxon>
        <taxon>Arthropoda</taxon>
        <taxon>Hexapoda</taxon>
        <taxon>Insecta</taxon>
        <taxon>Pterygota</taxon>
        <taxon>Neoptera</taxon>
        <taxon>Paraneoptera</taxon>
        <taxon>Hemiptera</taxon>
        <taxon>Heteroptera</taxon>
        <taxon>Panheteroptera</taxon>
        <taxon>Cimicomorpha</taxon>
        <taxon>Reduviidae</taxon>
        <taxon>Triatominae</taxon>
        <taxon>Rhodnius</taxon>
    </lineage>
</organism>
<dbReference type="EMBL" id="ACPB03012353">
    <property type="status" value="NOT_ANNOTATED_CDS"/>
    <property type="molecule type" value="Genomic_DNA"/>
</dbReference>
<dbReference type="AlphaFoldDB" id="T1I3L9"/>
<dbReference type="VEuPathDB" id="VectorBase:RPRC013458"/>
<dbReference type="EnsemblMetazoa" id="RPRC013458-RA">
    <property type="protein sequence ID" value="RPRC013458-PA"/>
    <property type="gene ID" value="RPRC013458"/>
</dbReference>